<gene>
    <name evidence="1" type="ORF">E0H45_20255</name>
</gene>
<dbReference type="RefSeq" id="WP_131339470.1">
    <property type="nucleotide sequence ID" value="NZ_SJJZ01000002.1"/>
</dbReference>
<keyword evidence="2" id="KW-1185">Reference proteome</keyword>
<dbReference type="Proteomes" id="UP000292346">
    <property type="component" value="Unassembled WGS sequence"/>
</dbReference>
<reference evidence="1 2" key="1">
    <citation type="submission" date="2019-02" db="EMBL/GenBank/DDBJ databases">
        <title>Kribbella capetownensis sp. nov. and Kribbella speibonae sp. nov., isolated from soil.</title>
        <authorList>
            <person name="Curtis S.M."/>
            <person name="Norton I."/>
            <person name="Everest G.J."/>
            <person name="Meyers P.R."/>
        </authorList>
    </citation>
    <scope>NUCLEOTIDE SEQUENCE [LARGE SCALE GENOMIC DNA]</scope>
    <source>
        <strain evidence="1 2">KCTC 29219</strain>
    </source>
</reference>
<accession>A0A4R0HB89</accession>
<comment type="caution">
    <text evidence="1">The sequence shown here is derived from an EMBL/GenBank/DDBJ whole genome shotgun (WGS) entry which is preliminary data.</text>
</comment>
<dbReference type="OrthoDB" id="4262159at2"/>
<name>A0A4R0HB89_9ACTN</name>
<sequence>MGDWFRGSADGPGLKLSNGATAVFLDVLALPACELAETAFERGFALLLCNSRIGLGNDGFDLDELPWPAAEWEAERDYLLRVVRLAATRYRWELLSYEPPYAEGYLAEYERLVLDFRPSAEAVELPRLWDLEPVEAAFVRCPKHGLYLGDYTDCRLCL</sequence>
<dbReference type="EMBL" id="SJJZ01000002">
    <property type="protein sequence ID" value="TCC08237.1"/>
    <property type="molecule type" value="Genomic_DNA"/>
</dbReference>
<evidence type="ECO:0000313" key="1">
    <source>
        <dbReference type="EMBL" id="TCC08237.1"/>
    </source>
</evidence>
<evidence type="ECO:0000313" key="2">
    <source>
        <dbReference type="Proteomes" id="UP000292346"/>
    </source>
</evidence>
<proteinExistence type="predicted"/>
<protein>
    <submittedName>
        <fullName evidence="1">Uncharacterized protein</fullName>
    </submittedName>
</protein>
<organism evidence="1 2">
    <name type="scientific">Kribbella soli</name>
    <dbReference type="NCBI Taxonomy" id="1124743"/>
    <lineage>
        <taxon>Bacteria</taxon>
        <taxon>Bacillati</taxon>
        <taxon>Actinomycetota</taxon>
        <taxon>Actinomycetes</taxon>
        <taxon>Propionibacteriales</taxon>
        <taxon>Kribbellaceae</taxon>
        <taxon>Kribbella</taxon>
    </lineage>
</organism>
<dbReference type="AlphaFoldDB" id="A0A4R0HB89"/>